<accession>A0A7W9FMV3</accession>
<dbReference type="Pfam" id="PF01636">
    <property type="entry name" value="APH"/>
    <property type="match status" value="1"/>
</dbReference>
<keyword evidence="8" id="KW-1185">Reference proteome</keyword>
<evidence type="ECO:0000259" key="6">
    <source>
        <dbReference type="Pfam" id="PF01636"/>
    </source>
</evidence>
<dbReference type="PANTHER" id="PTHR34273:SF2">
    <property type="entry name" value="METHYLTHIORIBOSE KINASE"/>
    <property type="match status" value="1"/>
</dbReference>
<feature type="domain" description="Aminoglycoside phosphotransferase" evidence="6">
    <location>
        <begin position="31"/>
        <end position="240"/>
    </location>
</feature>
<name>A0A7W9FMV3_9HYPH</name>
<evidence type="ECO:0000256" key="5">
    <source>
        <dbReference type="ARBA" id="ARBA00022840"/>
    </source>
</evidence>
<evidence type="ECO:0000313" key="7">
    <source>
        <dbReference type="EMBL" id="MBB5753556.1"/>
    </source>
</evidence>
<dbReference type="PANTHER" id="PTHR34273">
    <property type="entry name" value="METHYLTHIORIBOSE KINASE"/>
    <property type="match status" value="1"/>
</dbReference>
<reference evidence="7 8" key="1">
    <citation type="submission" date="2020-08" db="EMBL/GenBank/DDBJ databases">
        <title>Genomic Encyclopedia of Type Strains, Phase IV (KMG-IV): sequencing the most valuable type-strain genomes for metagenomic binning, comparative biology and taxonomic classification.</title>
        <authorList>
            <person name="Goeker M."/>
        </authorList>
    </citation>
    <scope>NUCLEOTIDE SEQUENCE [LARGE SCALE GENOMIC DNA]</scope>
    <source>
        <strain evidence="7 8">DSM 16268</strain>
    </source>
</reference>
<dbReference type="RefSeq" id="WP_183856500.1">
    <property type="nucleotide sequence ID" value="NZ_JACHOO010000005.1"/>
</dbReference>
<keyword evidence="2 7" id="KW-0808">Transferase</keyword>
<dbReference type="Proteomes" id="UP000523821">
    <property type="component" value="Unassembled WGS sequence"/>
</dbReference>
<gene>
    <name evidence="7" type="ORF">GGQ63_002626</name>
</gene>
<evidence type="ECO:0000313" key="8">
    <source>
        <dbReference type="Proteomes" id="UP000523821"/>
    </source>
</evidence>
<dbReference type="GO" id="GO:0005524">
    <property type="term" value="F:ATP binding"/>
    <property type="evidence" value="ECO:0007669"/>
    <property type="project" value="UniProtKB-KW"/>
</dbReference>
<evidence type="ECO:0000256" key="3">
    <source>
        <dbReference type="ARBA" id="ARBA00022741"/>
    </source>
</evidence>
<dbReference type="EMBL" id="JACHOO010000005">
    <property type="protein sequence ID" value="MBB5753556.1"/>
    <property type="molecule type" value="Genomic_DNA"/>
</dbReference>
<dbReference type="InterPro" id="IPR002575">
    <property type="entry name" value="Aminoglycoside_PTrfase"/>
</dbReference>
<dbReference type="Gene3D" id="3.90.1200.10">
    <property type="match status" value="1"/>
</dbReference>
<dbReference type="SUPFAM" id="SSF56112">
    <property type="entry name" value="Protein kinase-like (PK-like)"/>
    <property type="match status" value="1"/>
</dbReference>
<dbReference type="InterPro" id="IPR011009">
    <property type="entry name" value="Kinase-like_dom_sf"/>
</dbReference>
<keyword evidence="3" id="KW-0547">Nucleotide-binding</keyword>
<comment type="similarity">
    <text evidence="1">Belongs to the methylthioribose kinase family.</text>
</comment>
<keyword evidence="5" id="KW-0067">ATP-binding</keyword>
<evidence type="ECO:0000256" key="2">
    <source>
        <dbReference type="ARBA" id="ARBA00022679"/>
    </source>
</evidence>
<dbReference type="Gene3D" id="3.30.200.20">
    <property type="entry name" value="Phosphorylase Kinase, domain 1"/>
    <property type="match status" value="1"/>
</dbReference>
<proteinExistence type="inferred from homology"/>
<dbReference type="GO" id="GO:0016301">
    <property type="term" value="F:kinase activity"/>
    <property type="evidence" value="ECO:0007669"/>
    <property type="project" value="UniProtKB-KW"/>
</dbReference>
<evidence type="ECO:0000256" key="4">
    <source>
        <dbReference type="ARBA" id="ARBA00022777"/>
    </source>
</evidence>
<evidence type="ECO:0000256" key="1">
    <source>
        <dbReference type="ARBA" id="ARBA00010165"/>
    </source>
</evidence>
<protein>
    <submittedName>
        <fullName evidence="7">Aminoglycoside phosphotransferase (APT) family kinase protein</fullName>
    </submittedName>
</protein>
<keyword evidence="4 7" id="KW-0418">Kinase</keyword>
<comment type="caution">
    <text evidence="7">The sequence shown here is derived from an EMBL/GenBank/DDBJ whole genome shotgun (WGS) entry which is preliminary data.</text>
</comment>
<sequence length="339" mass="36319">MEEPLSGGLDPALARWLVEAGLASAGTAIDAAPLTGGVASDIWRVTADGRTFAVKRALGRLRVARTWEAPVSRSGSEVAWLEEAARVVPDAVPRVLAVAPQANAFAMDFLDPQSHPVWKAELRVGRADPAFAAIVGRTIAAVHDATAGRADVAARFANDAVFHAIRLEPYLEAAAEAHPSVAPLLRTLSAETLARHAALVHGDVSPKNILCGPKGPVLLDAECAWYGDPAFDLAFCLNHLLLKCLWNPAARDGYLVSFDALAESYLAAIRHEARDALEMRAARLLPGLFLARVDGKSPVEYVTEEADKARVRRTALPMIAAPPLRLSTIRQEWSEELSG</sequence>
<organism evidence="7 8">
    <name type="scientific">Prosthecomicrobium pneumaticum</name>
    <dbReference type="NCBI Taxonomy" id="81895"/>
    <lineage>
        <taxon>Bacteria</taxon>
        <taxon>Pseudomonadati</taxon>
        <taxon>Pseudomonadota</taxon>
        <taxon>Alphaproteobacteria</taxon>
        <taxon>Hyphomicrobiales</taxon>
        <taxon>Kaistiaceae</taxon>
        <taxon>Prosthecomicrobium</taxon>
    </lineage>
</organism>
<dbReference type="AlphaFoldDB" id="A0A7W9FMV3"/>